<dbReference type="EMBL" id="KP688397">
    <property type="protein sequence ID" value="AJP18408.1"/>
    <property type="molecule type" value="Genomic_DNA"/>
</dbReference>
<feature type="transmembrane region" description="Helical" evidence="1">
    <location>
        <begin position="48"/>
        <end position="70"/>
    </location>
</feature>
<geneLocation type="plasmid" evidence="2">
    <name>pVPH1</name>
</geneLocation>
<organism evidence="2">
    <name type="scientific">Vibrio parahaemolyticus</name>
    <dbReference type="NCBI Taxonomy" id="670"/>
    <lineage>
        <taxon>Bacteria</taxon>
        <taxon>Pseudomonadati</taxon>
        <taxon>Pseudomonadota</taxon>
        <taxon>Gammaproteobacteria</taxon>
        <taxon>Vibrionales</taxon>
        <taxon>Vibrionaceae</taxon>
        <taxon>Vibrio</taxon>
    </lineage>
</organism>
<proteinExistence type="predicted"/>
<keyword evidence="1" id="KW-0472">Membrane</keyword>
<keyword evidence="1" id="KW-1133">Transmembrane helix</keyword>
<sequence>MTGEYIMNKPSNTPSTLVVSMLCILVLALEFAAVTHFTGSTSPLDWDRITLISVAYLAASTILGATFCLVKSKLRFNTLQHQKNLG</sequence>
<accession>A0A0C5GXP5</accession>
<keyword evidence="2" id="KW-0614">Plasmid</keyword>
<reference evidence="2" key="1">
    <citation type="journal article" date="2015" name="Antimicrob. Agents Chemother.">
        <title>Complete nucleotide sequence of a conjugative plasmid carrying bla(PER-1).</title>
        <authorList>
            <person name="Li R."/>
            <person name="Wong M.H."/>
            <person name="Zhou Y."/>
            <person name="Chan E.W."/>
            <person name="Chen S."/>
        </authorList>
    </citation>
    <scope>NUCLEOTIDE SEQUENCE</scope>
    <source>
        <strain evidence="2">V36</strain>
        <plasmid evidence="2">pVPH1</plasmid>
    </source>
</reference>
<keyword evidence="1" id="KW-0812">Transmembrane</keyword>
<evidence type="ECO:0000313" key="2">
    <source>
        <dbReference type="EMBL" id="AJP18408.1"/>
    </source>
</evidence>
<dbReference type="AlphaFoldDB" id="A0A0C5GXP5"/>
<evidence type="ECO:0000256" key="1">
    <source>
        <dbReference type="SAM" id="Phobius"/>
    </source>
</evidence>
<gene>
    <name evidence="2" type="ORF">pVPH1_0235</name>
</gene>
<name>A0A0C5GXP5_VIBPH</name>
<protein>
    <submittedName>
        <fullName evidence="2">Uncharacterized protein</fullName>
    </submittedName>
</protein>